<dbReference type="InterPro" id="IPR022604">
    <property type="entry name" value="DUF2955"/>
</dbReference>
<dbReference type="AlphaFoldDB" id="A0A0X3TM82"/>
<feature type="transmembrane region" description="Helical" evidence="1">
    <location>
        <begin position="293"/>
        <end position="313"/>
    </location>
</feature>
<accession>A0A0X3TM82</accession>
<dbReference type="EMBL" id="LQBQ01000036">
    <property type="protein sequence ID" value="KUJ76131.1"/>
    <property type="molecule type" value="Genomic_DNA"/>
</dbReference>
<evidence type="ECO:0000313" key="3">
    <source>
        <dbReference type="Proteomes" id="UP000053791"/>
    </source>
</evidence>
<name>A0A0X3TM82_9RHOB</name>
<comment type="caution">
    <text evidence="2">The sequence shown here is derived from an EMBL/GenBank/DDBJ whole genome shotgun (WGS) entry which is preliminary data.</text>
</comment>
<dbReference type="Proteomes" id="UP000053791">
    <property type="component" value="Unassembled WGS sequence"/>
</dbReference>
<evidence type="ECO:0000256" key="1">
    <source>
        <dbReference type="SAM" id="Phobius"/>
    </source>
</evidence>
<sequence length="329" mass="34337">MTIGTVGVFGLGLLLDWPLSFIGAVFTALFLQAPAPMQIKVAAKLFLFAILLMFGSWVVFSLLAPYPLVFLGAVALAIVLSFGWSIAGAGILPGVLALMAAMMIPNIIVQSKELALVLVAWIPGNLLIAGFASALSFTIIPAKPAAPGAAKPETPAPDFDPVRRLVRMSLVTVPFALAFFLFGWSALLVLFFVALLSQQLAAMPAAGKKVAIGMLTANLLGAGIAVVFYEINVVAPSAMTAILLAVFLCVSLGTLSKSDHPLAPAAGSALSTVLVVYGGSIAPFSDEADVKSIIRVVQIGLSALIVIVSYMVVDEFLPERRSTKLPGRT</sequence>
<dbReference type="STRING" id="1685379.AVO45_12500"/>
<keyword evidence="3" id="KW-1185">Reference proteome</keyword>
<feature type="transmembrane region" description="Helical" evidence="1">
    <location>
        <begin position="235"/>
        <end position="255"/>
    </location>
</feature>
<reference evidence="2 3" key="1">
    <citation type="submission" date="2015-12" db="EMBL/GenBank/DDBJ databases">
        <authorList>
            <person name="Shamseldin A."/>
            <person name="Moawad H."/>
            <person name="Abd El-Rahim W.M."/>
            <person name="Sadowsky M.J."/>
        </authorList>
    </citation>
    <scope>NUCLEOTIDE SEQUENCE [LARGE SCALE GENOMIC DNA]</scope>
    <source>
        <strain evidence="2 3">ZGT118</strain>
    </source>
</reference>
<keyword evidence="1" id="KW-0812">Transmembrane</keyword>
<keyword evidence="1" id="KW-1133">Transmembrane helix</keyword>
<feature type="transmembrane region" description="Helical" evidence="1">
    <location>
        <begin position="6"/>
        <end position="31"/>
    </location>
</feature>
<feature type="transmembrane region" description="Helical" evidence="1">
    <location>
        <begin position="262"/>
        <end position="281"/>
    </location>
</feature>
<protein>
    <recommendedName>
        <fullName evidence="4">DUF2955 domain-containing protein</fullName>
    </recommendedName>
</protein>
<gene>
    <name evidence="2" type="ORF">AVO45_12500</name>
</gene>
<evidence type="ECO:0000313" key="2">
    <source>
        <dbReference type="EMBL" id="KUJ76131.1"/>
    </source>
</evidence>
<feature type="transmembrane region" description="Helical" evidence="1">
    <location>
        <begin position="69"/>
        <end position="102"/>
    </location>
</feature>
<proteinExistence type="predicted"/>
<feature type="transmembrane region" description="Helical" evidence="1">
    <location>
        <begin position="43"/>
        <end position="63"/>
    </location>
</feature>
<feature type="transmembrane region" description="Helical" evidence="1">
    <location>
        <begin position="114"/>
        <end position="140"/>
    </location>
</feature>
<dbReference type="Pfam" id="PF11168">
    <property type="entry name" value="DUF2955"/>
    <property type="match status" value="1"/>
</dbReference>
<feature type="transmembrane region" description="Helical" evidence="1">
    <location>
        <begin position="210"/>
        <end position="229"/>
    </location>
</feature>
<feature type="transmembrane region" description="Helical" evidence="1">
    <location>
        <begin position="175"/>
        <end position="198"/>
    </location>
</feature>
<keyword evidence="1" id="KW-0472">Membrane</keyword>
<organism evidence="2 3">
    <name type="scientific">Ruegeria marisrubri</name>
    <dbReference type="NCBI Taxonomy" id="1685379"/>
    <lineage>
        <taxon>Bacteria</taxon>
        <taxon>Pseudomonadati</taxon>
        <taxon>Pseudomonadota</taxon>
        <taxon>Alphaproteobacteria</taxon>
        <taxon>Rhodobacterales</taxon>
        <taxon>Roseobacteraceae</taxon>
        <taxon>Ruegeria</taxon>
    </lineage>
</organism>
<evidence type="ECO:0008006" key="4">
    <source>
        <dbReference type="Google" id="ProtNLM"/>
    </source>
</evidence>